<dbReference type="Gene3D" id="1.25.40.20">
    <property type="entry name" value="Ankyrin repeat-containing domain"/>
    <property type="match status" value="1"/>
</dbReference>
<name>A0AAD5T0D9_9FUNG</name>
<feature type="non-terminal residue" evidence="2">
    <location>
        <position position="1"/>
    </location>
</feature>
<organism evidence="2 3">
    <name type="scientific">Physocladia obscura</name>
    <dbReference type="NCBI Taxonomy" id="109957"/>
    <lineage>
        <taxon>Eukaryota</taxon>
        <taxon>Fungi</taxon>
        <taxon>Fungi incertae sedis</taxon>
        <taxon>Chytridiomycota</taxon>
        <taxon>Chytridiomycota incertae sedis</taxon>
        <taxon>Chytridiomycetes</taxon>
        <taxon>Chytridiales</taxon>
        <taxon>Chytriomycetaceae</taxon>
        <taxon>Physocladia</taxon>
    </lineage>
</organism>
<dbReference type="SUPFAM" id="SSF48403">
    <property type="entry name" value="Ankyrin repeat"/>
    <property type="match status" value="1"/>
</dbReference>
<reference evidence="2" key="1">
    <citation type="submission" date="2020-05" db="EMBL/GenBank/DDBJ databases">
        <title>Phylogenomic resolution of chytrid fungi.</title>
        <authorList>
            <person name="Stajich J.E."/>
            <person name="Amses K."/>
            <person name="Simmons R."/>
            <person name="Seto K."/>
            <person name="Myers J."/>
            <person name="Bonds A."/>
            <person name="Quandt C.A."/>
            <person name="Barry K."/>
            <person name="Liu P."/>
            <person name="Grigoriev I."/>
            <person name="Longcore J.E."/>
            <person name="James T.Y."/>
        </authorList>
    </citation>
    <scope>NUCLEOTIDE SEQUENCE</scope>
    <source>
        <strain evidence="2">JEL0513</strain>
    </source>
</reference>
<evidence type="ECO:0000313" key="3">
    <source>
        <dbReference type="Proteomes" id="UP001211907"/>
    </source>
</evidence>
<sequence length="428" mass="46948">MSSATSSTDSNKAENSDTDTTSSATTATSFSSQIPPSFDPFMLFHFFRQQQQQQQSHQQQQELPRYLTLLNRVADEYGIAVLAGELSLDCTGFGVLHHLAGLVSTSNLREIFDVVSWLLAGWDKLYPMNSTRHVDFLCSHPLVNVRASPNREAIFKCAMNAGMRDDVANAYITRVLSMNGYTPLGIAARAGNIEAINIFITKLNANPFTPLPALLNYHSTLAHVTRIAENEIHPRNCSPLTIALNIPQSLHAILHAFSARMARNPSAIIKASNGIARILDPKLKSKHTEWPELIVLGSNATEQSGYEAWDVRDAYGTTPLQMVVACPFLDDFAAINVIDILLSYKICTPYHRDICGRTIVITAILHRRSAAFLQSLLNSPHFNGQAPLELVATMRKLHPRQFSLGHSSVASAGNSTSTSTTTNSSSSK</sequence>
<evidence type="ECO:0000313" key="2">
    <source>
        <dbReference type="EMBL" id="KAJ3120034.1"/>
    </source>
</evidence>
<feature type="compositionally biased region" description="Low complexity" evidence="1">
    <location>
        <begin position="407"/>
        <end position="428"/>
    </location>
</feature>
<protein>
    <recommendedName>
        <fullName evidence="4">Ankyrin repeat protein</fullName>
    </recommendedName>
</protein>
<evidence type="ECO:0000256" key="1">
    <source>
        <dbReference type="SAM" id="MobiDB-lite"/>
    </source>
</evidence>
<comment type="caution">
    <text evidence="2">The sequence shown here is derived from an EMBL/GenBank/DDBJ whole genome shotgun (WGS) entry which is preliminary data.</text>
</comment>
<dbReference type="EMBL" id="JADGJH010001001">
    <property type="protein sequence ID" value="KAJ3120034.1"/>
    <property type="molecule type" value="Genomic_DNA"/>
</dbReference>
<dbReference type="AlphaFoldDB" id="A0AAD5T0D9"/>
<feature type="compositionally biased region" description="Polar residues" evidence="1">
    <location>
        <begin position="1"/>
        <end position="10"/>
    </location>
</feature>
<proteinExistence type="predicted"/>
<feature type="region of interest" description="Disordered" evidence="1">
    <location>
        <begin position="1"/>
        <end position="31"/>
    </location>
</feature>
<dbReference type="Proteomes" id="UP001211907">
    <property type="component" value="Unassembled WGS sequence"/>
</dbReference>
<feature type="compositionally biased region" description="Low complexity" evidence="1">
    <location>
        <begin position="18"/>
        <end position="31"/>
    </location>
</feature>
<feature type="region of interest" description="Disordered" evidence="1">
    <location>
        <begin position="406"/>
        <end position="428"/>
    </location>
</feature>
<gene>
    <name evidence="2" type="ORF">HK100_000055</name>
</gene>
<evidence type="ECO:0008006" key="4">
    <source>
        <dbReference type="Google" id="ProtNLM"/>
    </source>
</evidence>
<dbReference type="InterPro" id="IPR036770">
    <property type="entry name" value="Ankyrin_rpt-contain_sf"/>
</dbReference>
<keyword evidence="3" id="KW-1185">Reference proteome</keyword>
<accession>A0AAD5T0D9</accession>